<protein>
    <submittedName>
        <fullName evidence="2">Uncharacterized protein</fullName>
    </submittedName>
</protein>
<dbReference type="Proteomes" id="UP000235484">
    <property type="component" value="Unassembled WGS sequence"/>
</dbReference>
<accession>A0A0U5K1L4</accession>
<evidence type="ECO:0000256" key="1">
    <source>
        <dbReference type="SAM" id="MobiDB-lite"/>
    </source>
</evidence>
<organism evidence="2 3">
    <name type="scientific">Limosilactobacillus reuteri</name>
    <name type="common">Lactobacillus reuteri</name>
    <dbReference type="NCBI Taxonomy" id="1598"/>
    <lineage>
        <taxon>Bacteria</taxon>
        <taxon>Bacillati</taxon>
        <taxon>Bacillota</taxon>
        <taxon>Bacilli</taxon>
        <taxon>Lactobacillales</taxon>
        <taxon>Lactobacillaceae</taxon>
        <taxon>Limosilactobacillus</taxon>
    </lineage>
</organism>
<dbReference type="AlphaFoldDB" id="A0A0U5K1L4"/>
<dbReference type="RefSeq" id="WP_102816833.1">
    <property type="nucleotide sequence ID" value="NZ_LN887662.1"/>
</dbReference>
<evidence type="ECO:0000313" key="2">
    <source>
        <dbReference type="EMBL" id="CUR42118.1"/>
    </source>
</evidence>
<name>A0A0U5K1L4_LIMRT</name>
<gene>
    <name evidence="2" type="ORF">LRLP16767_LR202_01902</name>
</gene>
<feature type="region of interest" description="Disordered" evidence="1">
    <location>
        <begin position="434"/>
        <end position="453"/>
    </location>
</feature>
<proteinExistence type="predicted"/>
<sequence length="453" mass="52177">MTEYESQNGMVTDEAIKNYLQDNEYQLTKNPQEALYILRDGSLISGNYEYGSRTEDHRMIEGLISEGKELYTGDPEKFWGALHAKTGLIRVVPETQEALIGVNQSLSQTQRELIKRLDYQVDEYVKMPKIKPKQRKTVLDMYELGEVLARTEQQEGDYKGTYIAFDKENGTYFGLDNRDGKLKEPVEYHSYEEAKRAIDSGANLKASLELTQEVKDRNTLTVKANRLLDATLNDPESFERTVNRMGALRAHGNKFNQNGNQLLLANHQLGTVYAPASEYQKDNSLSKINFQELHGTKVFVPKIKKGIIELNPATVYAVEEIGKKHPELMKNALAIARKNSRFLNQSAADRRRQTNKVLILTNQRLNNPKAAMSLHIARYLTTSSAGLKEEFKLRNDEKELFKQLSVNERQKIFNEAQKLSRKLNLRVKREFFKEKEHNQDKQLNRPTTKSRER</sequence>
<evidence type="ECO:0000313" key="3">
    <source>
        <dbReference type="Proteomes" id="UP000235484"/>
    </source>
</evidence>
<dbReference type="EMBL" id="LN887662">
    <property type="protein sequence ID" value="CUR42118.1"/>
    <property type="molecule type" value="Genomic_DNA"/>
</dbReference>
<reference evidence="3" key="1">
    <citation type="submission" date="2015-10" db="EMBL/GenBank/DDBJ databases">
        <authorList>
            <person name="Crossman L.C."/>
        </authorList>
    </citation>
    <scope>NUCLEOTIDE SEQUENCE [LARGE SCALE GENOMIC DNA]</scope>
    <source>
        <strain evidence="3">20-2</strain>
    </source>
</reference>